<dbReference type="Proteomes" id="UP000249794">
    <property type="component" value="Unassembled WGS sequence"/>
</dbReference>
<evidence type="ECO:0000313" key="1">
    <source>
        <dbReference type="EMBL" id="PZO51211.1"/>
    </source>
</evidence>
<dbReference type="AlphaFoldDB" id="A0A2W4YWG2"/>
<evidence type="ECO:0000313" key="2">
    <source>
        <dbReference type="Proteomes" id="UP000249794"/>
    </source>
</evidence>
<protein>
    <submittedName>
        <fullName evidence="1">Dethiobiotin synthetase</fullName>
    </submittedName>
</protein>
<reference evidence="2" key="1">
    <citation type="submission" date="2018-04" db="EMBL/GenBank/DDBJ databases">
        <authorList>
            <person name="Cornet L."/>
        </authorList>
    </citation>
    <scope>NUCLEOTIDE SEQUENCE [LARGE SCALE GENOMIC DNA]</scope>
</reference>
<accession>A0A2W4YWG2</accession>
<sequence length="115" mass="12888">MDFKTARQLVIEQTLPEYETSDTFLGRLRQGQPPVPGQVTSLLLALKAIHANLLQAPALDRDLAQALFLIAYESRNLFGAARVSRVLWPPLLDEDLERIAIATYRIFANAPLTEE</sequence>
<proteinExistence type="predicted"/>
<comment type="caution">
    <text evidence="1">The sequence shown here is derived from an EMBL/GenBank/DDBJ whole genome shotgun (WGS) entry which is preliminary data.</text>
</comment>
<dbReference type="EMBL" id="QBMP01000172">
    <property type="protein sequence ID" value="PZO51211.1"/>
    <property type="molecule type" value="Genomic_DNA"/>
</dbReference>
<organism evidence="1 2">
    <name type="scientific">Phormidesmis priestleyi</name>
    <dbReference type="NCBI Taxonomy" id="268141"/>
    <lineage>
        <taxon>Bacteria</taxon>
        <taxon>Bacillati</taxon>
        <taxon>Cyanobacteriota</taxon>
        <taxon>Cyanophyceae</taxon>
        <taxon>Leptolyngbyales</taxon>
        <taxon>Leptolyngbyaceae</taxon>
        <taxon>Phormidesmis</taxon>
    </lineage>
</organism>
<reference evidence="1 2" key="2">
    <citation type="submission" date="2018-06" db="EMBL/GenBank/DDBJ databases">
        <title>Metagenomic assembly of (sub)arctic Cyanobacteria and their associated microbiome from non-axenic cultures.</title>
        <authorList>
            <person name="Baurain D."/>
        </authorList>
    </citation>
    <scope>NUCLEOTIDE SEQUENCE [LARGE SCALE GENOMIC DNA]</scope>
    <source>
        <strain evidence="1">ULC027bin1</strain>
    </source>
</reference>
<gene>
    <name evidence="1" type="ORF">DCF15_15020</name>
</gene>
<name>A0A2W4YWG2_9CYAN</name>